<feature type="domain" description="SAC3/GANP/THP3 conserved" evidence="1">
    <location>
        <begin position="1"/>
        <end position="232"/>
    </location>
</feature>
<gene>
    <name evidence="2" type="ORF">GGU10DRAFT_279439</name>
</gene>
<dbReference type="GO" id="GO:0006406">
    <property type="term" value="P:mRNA export from nucleus"/>
    <property type="evidence" value="ECO:0007669"/>
    <property type="project" value="TreeGrafter"/>
</dbReference>
<protein>
    <submittedName>
        <fullName evidence="2">SAC3/GANP/Nin1/mts3/eIF-3 p25 family-domain-containing protein</fullName>
    </submittedName>
</protein>
<feature type="non-terminal residue" evidence="2">
    <location>
        <position position="1"/>
    </location>
</feature>
<sequence length="281" mass="32697">MCPRFERYRRERENNLFPWETLPPPHHKRVDHARAVKAYERAPGDKTLPSDLRPPGVLVGVLDYLFGELMVQEGFVRVFGFVRDRTRAVRGDFTMQHERGREAIGCHERCVRFHVLALHEMRGEKEFSVSLEEQQLMNTLQSLKEFYTDQRTSYTSPNELEMRIYHRLIHIRDQRERHDDVPPEIQTHPVYKLTEEFRKRVQERSVPITKTSRLVVDEAGMRVFGELVGELRKGGGRGGRGKAGMVYLVACILEHLFGEETIEDMESVRGGLELKDVIDGV</sequence>
<comment type="caution">
    <text evidence="2">The sequence shown here is derived from an EMBL/GenBank/DDBJ whole genome shotgun (WGS) entry which is preliminary data.</text>
</comment>
<dbReference type="InterPro" id="IPR005062">
    <property type="entry name" value="SAC3/GANP/THP3_conserved"/>
</dbReference>
<proteinExistence type="predicted"/>
<reference evidence="2" key="1">
    <citation type="submission" date="2022-08" db="EMBL/GenBank/DDBJ databases">
        <authorList>
            <consortium name="DOE Joint Genome Institute"/>
            <person name="Min B."/>
            <person name="Riley R."/>
            <person name="Sierra-Patev S."/>
            <person name="Naranjo-Ortiz M."/>
            <person name="Looney B."/>
            <person name="Konkel Z."/>
            <person name="Slot J.C."/>
            <person name="Sakamoto Y."/>
            <person name="Steenwyk J.L."/>
            <person name="Rokas A."/>
            <person name="Carro J."/>
            <person name="Camarero S."/>
            <person name="Ferreira P."/>
            <person name="Molpeceres G."/>
            <person name="Ruiz-Duenas F.J."/>
            <person name="Serrano A."/>
            <person name="Henrissat B."/>
            <person name="Drula E."/>
            <person name="Hughes K.W."/>
            <person name="Mata J.L."/>
            <person name="Ishikawa N.K."/>
            <person name="Vargas-Isla R."/>
            <person name="Ushijima S."/>
            <person name="Smith C.A."/>
            <person name="Ahrendt S."/>
            <person name="Andreopoulos W."/>
            <person name="He G."/>
            <person name="Labutti K."/>
            <person name="Lipzen A."/>
            <person name="Ng V."/>
            <person name="Sandor L."/>
            <person name="Barry K."/>
            <person name="Martinez A.T."/>
            <person name="Xiao Y."/>
            <person name="Gibbons J.G."/>
            <person name="Terashima K."/>
            <person name="Hibbett D.S."/>
            <person name="Grigoriev I.V."/>
        </authorList>
    </citation>
    <scope>NUCLEOTIDE SEQUENCE</scope>
    <source>
        <strain evidence="2">TFB10291</strain>
    </source>
</reference>
<dbReference type="InterPro" id="IPR045107">
    <property type="entry name" value="SAC3/GANP/THP3"/>
</dbReference>
<dbReference type="Proteomes" id="UP001163798">
    <property type="component" value="Unassembled WGS sequence"/>
</dbReference>
<dbReference type="GO" id="GO:0070390">
    <property type="term" value="C:transcription export complex 2"/>
    <property type="evidence" value="ECO:0007669"/>
    <property type="project" value="TreeGrafter"/>
</dbReference>
<evidence type="ECO:0000313" key="2">
    <source>
        <dbReference type="EMBL" id="KAJ3780433.1"/>
    </source>
</evidence>
<dbReference type="PANTHER" id="PTHR12436">
    <property type="entry name" value="80 KDA MCM3-ASSOCIATED PROTEIN"/>
    <property type="match status" value="1"/>
</dbReference>
<dbReference type="PANTHER" id="PTHR12436:SF3">
    <property type="entry name" value="GERMINAL-CENTER ASSOCIATED NUCLEAR PROTEIN"/>
    <property type="match status" value="1"/>
</dbReference>
<keyword evidence="3" id="KW-1185">Reference proteome</keyword>
<accession>A0AA38KBN7</accession>
<dbReference type="EMBL" id="MU793740">
    <property type="protein sequence ID" value="KAJ3780433.1"/>
    <property type="molecule type" value="Genomic_DNA"/>
</dbReference>
<name>A0AA38KBN7_9AGAR</name>
<evidence type="ECO:0000313" key="3">
    <source>
        <dbReference type="Proteomes" id="UP001163798"/>
    </source>
</evidence>
<dbReference type="Gene3D" id="1.25.40.990">
    <property type="match status" value="1"/>
</dbReference>
<organism evidence="2 3">
    <name type="scientific">Lentinula aff. detonsa</name>
    <dbReference type="NCBI Taxonomy" id="2804958"/>
    <lineage>
        <taxon>Eukaryota</taxon>
        <taxon>Fungi</taxon>
        <taxon>Dikarya</taxon>
        <taxon>Basidiomycota</taxon>
        <taxon>Agaricomycotina</taxon>
        <taxon>Agaricomycetes</taxon>
        <taxon>Agaricomycetidae</taxon>
        <taxon>Agaricales</taxon>
        <taxon>Marasmiineae</taxon>
        <taxon>Omphalotaceae</taxon>
        <taxon>Lentinula</taxon>
    </lineage>
</organism>
<dbReference type="Pfam" id="PF03399">
    <property type="entry name" value="SAC3_GANP"/>
    <property type="match status" value="1"/>
</dbReference>
<dbReference type="AlphaFoldDB" id="A0AA38KBN7"/>
<evidence type="ECO:0000259" key="1">
    <source>
        <dbReference type="Pfam" id="PF03399"/>
    </source>
</evidence>
<dbReference type="GO" id="GO:0005737">
    <property type="term" value="C:cytoplasm"/>
    <property type="evidence" value="ECO:0007669"/>
    <property type="project" value="TreeGrafter"/>
</dbReference>